<gene>
    <name evidence="1" type="ORF">M408DRAFT_246147</name>
</gene>
<sequence>MYPCTHCIGLPLPTELTVHYAHMALGKGNYSVEENKSGRMVYNVAVAKVLKIHLKTSVTILFRSSSNDSRAVQIPLITKDRCPDLQRLTIRRASFLSSQNASISPLELKRPTRSSFP</sequence>
<name>A0A0C2WCG8_SERVB</name>
<proteinExistence type="predicted"/>
<protein>
    <submittedName>
        <fullName evidence="1">Uncharacterized protein</fullName>
    </submittedName>
</protein>
<reference evidence="2" key="2">
    <citation type="submission" date="2015-01" db="EMBL/GenBank/DDBJ databases">
        <title>Evolutionary Origins and Diversification of the Mycorrhizal Mutualists.</title>
        <authorList>
            <consortium name="DOE Joint Genome Institute"/>
            <consortium name="Mycorrhizal Genomics Consortium"/>
            <person name="Kohler A."/>
            <person name="Kuo A."/>
            <person name="Nagy L.G."/>
            <person name="Floudas D."/>
            <person name="Copeland A."/>
            <person name="Barry K.W."/>
            <person name="Cichocki N."/>
            <person name="Veneault-Fourrey C."/>
            <person name="LaButti K."/>
            <person name="Lindquist E.A."/>
            <person name="Lipzen A."/>
            <person name="Lundell T."/>
            <person name="Morin E."/>
            <person name="Murat C."/>
            <person name="Riley R."/>
            <person name="Ohm R."/>
            <person name="Sun H."/>
            <person name="Tunlid A."/>
            <person name="Henrissat B."/>
            <person name="Grigoriev I.V."/>
            <person name="Hibbett D.S."/>
            <person name="Martin F."/>
        </authorList>
    </citation>
    <scope>NUCLEOTIDE SEQUENCE [LARGE SCALE GENOMIC DNA]</scope>
    <source>
        <strain evidence="2">MAFF 305830</strain>
    </source>
</reference>
<organism evidence="1 2">
    <name type="scientific">Serendipita vermifera MAFF 305830</name>
    <dbReference type="NCBI Taxonomy" id="933852"/>
    <lineage>
        <taxon>Eukaryota</taxon>
        <taxon>Fungi</taxon>
        <taxon>Dikarya</taxon>
        <taxon>Basidiomycota</taxon>
        <taxon>Agaricomycotina</taxon>
        <taxon>Agaricomycetes</taxon>
        <taxon>Sebacinales</taxon>
        <taxon>Serendipitaceae</taxon>
        <taxon>Serendipita</taxon>
    </lineage>
</organism>
<evidence type="ECO:0000313" key="1">
    <source>
        <dbReference type="EMBL" id="KIM24108.1"/>
    </source>
</evidence>
<dbReference type="Proteomes" id="UP000054097">
    <property type="component" value="Unassembled WGS sequence"/>
</dbReference>
<accession>A0A0C2WCG8</accession>
<dbReference type="HOGENOM" id="CLU_2086276_0_0_1"/>
<dbReference type="EMBL" id="KN824328">
    <property type="protein sequence ID" value="KIM24108.1"/>
    <property type="molecule type" value="Genomic_DNA"/>
</dbReference>
<keyword evidence="2" id="KW-1185">Reference proteome</keyword>
<reference evidence="1 2" key="1">
    <citation type="submission" date="2014-04" db="EMBL/GenBank/DDBJ databases">
        <authorList>
            <consortium name="DOE Joint Genome Institute"/>
            <person name="Kuo A."/>
            <person name="Zuccaro A."/>
            <person name="Kohler A."/>
            <person name="Nagy L.G."/>
            <person name="Floudas D."/>
            <person name="Copeland A."/>
            <person name="Barry K.W."/>
            <person name="Cichocki N."/>
            <person name="Veneault-Fourrey C."/>
            <person name="LaButti K."/>
            <person name="Lindquist E.A."/>
            <person name="Lipzen A."/>
            <person name="Lundell T."/>
            <person name="Morin E."/>
            <person name="Murat C."/>
            <person name="Sun H."/>
            <person name="Tunlid A."/>
            <person name="Henrissat B."/>
            <person name="Grigoriev I.V."/>
            <person name="Hibbett D.S."/>
            <person name="Martin F."/>
            <person name="Nordberg H.P."/>
            <person name="Cantor M.N."/>
            <person name="Hua S.X."/>
        </authorList>
    </citation>
    <scope>NUCLEOTIDE SEQUENCE [LARGE SCALE GENOMIC DNA]</scope>
    <source>
        <strain evidence="1 2">MAFF 305830</strain>
    </source>
</reference>
<evidence type="ECO:0000313" key="2">
    <source>
        <dbReference type="Proteomes" id="UP000054097"/>
    </source>
</evidence>
<dbReference type="AlphaFoldDB" id="A0A0C2WCG8"/>